<evidence type="ECO:0000313" key="1">
    <source>
        <dbReference type="EMBL" id="PTX43562.1"/>
    </source>
</evidence>
<protein>
    <submittedName>
        <fullName evidence="1">Uncharacterized protein</fullName>
    </submittedName>
</protein>
<gene>
    <name evidence="1" type="ORF">C8P64_2090</name>
</gene>
<proteinExistence type="predicted"/>
<dbReference type="EMBL" id="QBKQ01000002">
    <property type="protein sequence ID" value="PTX43562.1"/>
    <property type="molecule type" value="Genomic_DNA"/>
</dbReference>
<name>A0A2T6AIE2_9FLAO</name>
<organism evidence="1 2">
    <name type="scientific">Christiangramia gaetbulicola</name>
    <dbReference type="NCBI Taxonomy" id="703340"/>
    <lineage>
        <taxon>Bacteria</taxon>
        <taxon>Pseudomonadati</taxon>
        <taxon>Bacteroidota</taxon>
        <taxon>Flavobacteriia</taxon>
        <taxon>Flavobacteriales</taxon>
        <taxon>Flavobacteriaceae</taxon>
        <taxon>Christiangramia</taxon>
    </lineage>
</organism>
<dbReference type="AlphaFoldDB" id="A0A2T6AIE2"/>
<accession>A0A2T6AIE2</accession>
<evidence type="ECO:0000313" key="2">
    <source>
        <dbReference type="Proteomes" id="UP000244174"/>
    </source>
</evidence>
<reference evidence="1 2" key="1">
    <citation type="submission" date="2018-04" db="EMBL/GenBank/DDBJ databases">
        <title>Genomic Encyclopedia of Archaeal and Bacterial Type Strains, Phase II (KMG-II): from individual species to whole genera.</title>
        <authorList>
            <person name="Goeker M."/>
        </authorList>
    </citation>
    <scope>NUCLEOTIDE SEQUENCE [LARGE SCALE GENOMIC DNA]</scope>
    <source>
        <strain evidence="1 2">DSM 23082</strain>
    </source>
</reference>
<dbReference type="Proteomes" id="UP000244174">
    <property type="component" value="Unassembled WGS sequence"/>
</dbReference>
<comment type="caution">
    <text evidence="1">The sequence shown here is derived from an EMBL/GenBank/DDBJ whole genome shotgun (WGS) entry which is preliminary data.</text>
</comment>
<sequence length="121" mass="14319">MDCEVPFLFSDSLKKKYNKNYGGIVDFIITPTVGPKVVIELDSRYKRFSFDKLSELSKRELKGQIEYICYWLRYKINKTGKPYYSSYKKDCSIEYRKLGFEGPNVHIIEHTFHPTPFKPLC</sequence>
<keyword evidence="2" id="KW-1185">Reference proteome</keyword>